<accession>A0A438NHB0</accession>
<dbReference type="EMBL" id="NAJM01000003">
    <property type="protein sequence ID" value="RVX75115.1"/>
    <property type="molecule type" value="Genomic_DNA"/>
</dbReference>
<feature type="region of interest" description="Disordered" evidence="1">
    <location>
        <begin position="222"/>
        <end position="259"/>
    </location>
</feature>
<evidence type="ECO:0000256" key="2">
    <source>
        <dbReference type="SAM" id="SignalP"/>
    </source>
</evidence>
<dbReference type="OrthoDB" id="2342176at2759"/>
<evidence type="ECO:0000313" key="3">
    <source>
        <dbReference type="EMBL" id="RVX75115.1"/>
    </source>
</evidence>
<dbReference type="Proteomes" id="UP000288859">
    <property type="component" value="Unassembled WGS sequence"/>
</dbReference>
<evidence type="ECO:0000256" key="1">
    <source>
        <dbReference type="SAM" id="MobiDB-lite"/>
    </source>
</evidence>
<comment type="caution">
    <text evidence="3">The sequence shown here is derived from an EMBL/GenBank/DDBJ whole genome shotgun (WGS) entry which is preliminary data.</text>
</comment>
<reference evidence="3 4" key="1">
    <citation type="submission" date="2017-03" db="EMBL/GenBank/DDBJ databases">
        <title>Genomes of endolithic fungi from Antarctica.</title>
        <authorList>
            <person name="Coleine C."/>
            <person name="Masonjones S."/>
            <person name="Stajich J.E."/>
        </authorList>
    </citation>
    <scope>NUCLEOTIDE SEQUENCE [LARGE SCALE GENOMIC DNA]</scope>
    <source>
        <strain evidence="3 4">CCFEE 6314</strain>
    </source>
</reference>
<feature type="compositionally biased region" description="Low complexity" evidence="1">
    <location>
        <begin position="238"/>
        <end position="259"/>
    </location>
</feature>
<keyword evidence="2" id="KW-0732">Signal</keyword>
<dbReference type="Gene3D" id="2.70.50.70">
    <property type="match status" value="1"/>
</dbReference>
<dbReference type="PANTHER" id="PTHR36182">
    <property type="entry name" value="PROTEIN, PUTATIVE (AFU_ORTHOLOGUE AFUA_6G10930)-RELATED"/>
    <property type="match status" value="1"/>
</dbReference>
<name>A0A438NHB0_EXOME</name>
<dbReference type="VEuPathDB" id="FungiDB:PV10_04609"/>
<protein>
    <submittedName>
        <fullName evidence="3">Uncharacterized protein</fullName>
    </submittedName>
</protein>
<sequence>MFDILTPSLLFTSLLTWLPICTQAHMQMSSPYPIRSPLDPDVPWYEKDYDMTSPLFDDGSNFACKHYHLDDDSYDIKATYVAGGTYEMSVAGTASHMGGSCQLSLSYDNGHSFKVIKSIIGGCPLSNSYSFTIPNNAPSSETVLFSWSWFNIVGNREMYQNCARVKVINNPNQRYKRDMSWKRQYSPLTQLPDMFVCNVGNGCTTIEQREVVFPDPGDDVSYGTNSISPDPGPGFVIDDSGASSSTTDGSTTSVPSVTSEVVDPSTTTITLNNTAGFGAHIDLKRVTFYYTTGSGADHHFKRVAFYYTAGSGADHHLKRVAFYYNAGSGAHHHLKRVAFYYTAGSGADHHLKRVTFNNFAGSGTHFDFERLAVNHITGPRAHYDLDYCNSRRNRNWN</sequence>
<dbReference type="AlphaFoldDB" id="A0A438NHB0"/>
<gene>
    <name evidence="3" type="ORF">B0A52_01392</name>
</gene>
<organism evidence="3 4">
    <name type="scientific">Exophiala mesophila</name>
    <name type="common">Black yeast-like fungus</name>
    <dbReference type="NCBI Taxonomy" id="212818"/>
    <lineage>
        <taxon>Eukaryota</taxon>
        <taxon>Fungi</taxon>
        <taxon>Dikarya</taxon>
        <taxon>Ascomycota</taxon>
        <taxon>Pezizomycotina</taxon>
        <taxon>Eurotiomycetes</taxon>
        <taxon>Chaetothyriomycetidae</taxon>
        <taxon>Chaetothyriales</taxon>
        <taxon>Herpotrichiellaceae</taxon>
        <taxon>Exophiala</taxon>
    </lineage>
</organism>
<feature type="chain" id="PRO_5019021396" evidence="2">
    <location>
        <begin position="25"/>
        <end position="397"/>
    </location>
</feature>
<dbReference type="PANTHER" id="PTHR36182:SF1">
    <property type="entry name" value="PROTEIN, PUTATIVE (AFU_ORTHOLOGUE AFUA_6G10930)-RELATED"/>
    <property type="match status" value="1"/>
</dbReference>
<proteinExistence type="predicted"/>
<evidence type="ECO:0000313" key="4">
    <source>
        <dbReference type="Proteomes" id="UP000288859"/>
    </source>
</evidence>
<feature type="signal peptide" evidence="2">
    <location>
        <begin position="1"/>
        <end position="24"/>
    </location>
</feature>